<protein>
    <submittedName>
        <fullName evidence="1">Uncharacterized protein</fullName>
    </submittedName>
</protein>
<accession>A0A557SX66</accession>
<comment type="caution">
    <text evidence="1">The sequence shown here is derived from an EMBL/GenBank/DDBJ whole genome shotgun (WGS) entry which is preliminary data.</text>
</comment>
<keyword evidence="2" id="KW-1185">Reference proteome</keyword>
<proteinExistence type="predicted"/>
<dbReference type="AlphaFoldDB" id="A0A557SX66"/>
<name>A0A557SX66_9ARCH</name>
<evidence type="ECO:0000313" key="2">
    <source>
        <dbReference type="Proteomes" id="UP000315289"/>
    </source>
</evidence>
<organism evidence="1 2">
    <name type="scientific">Candidatus Nitrosocosmicus arcticus</name>
    <dbReference type="NCBI Taxonomy" id="2035267"/>
    <lineage>
        <taxon>Archaea</taxon>
        <taxon>Nitrososphaerota</taxon>
        <taxon>Nitrososphaeria</taxon>
        <taxon>Nitrososphaerales</taxon>
        <taxon>Nitrososphaeraceae</taxon>
        <taxon>Candidatus Nitrosocosmicus</taxon>
    </lineage>
</organism>
<reference evidence="1 2" key="1">
    <citation type="journal article" date="2019" name="Front. Microbiol.">
        <title>Ammonia Oxidation by the Arctic Terrestrial Thaumarchaeote Candidatus Nitrosocosmicus arcticus Is Stimulated by Increasing Temperatures.</title>
        <authorList>
            <person name="Alves R.J.E."/>
            <person name="Kerou M."/>
            <person name="Zappe A."/>
            <person name="Bittner R."/>
            <person name="Abby S.S."/>
            <person name="Schmidt H.A."/>
            <person name="Pfeifer K."/>
            <person name="Schleper C."/>
        </authorList>
    </citation>
    <scope>NUCLEOTIDE SEQUENCE [LARGE SCALE GENOMIC DNA]</scope>
    <source>
        <strain evidence="1 2">Kfb</strain>
    </source>
</reference>
<evidence type="ECO:0000313" key="1">
    <source>
        <dbReference type="EMBL" id="TVP41192.1"/>
    </source>
</evidence>
<sequence>MIEIEFQKFDIVLELRSIAEFADLTYILSKKVNIHSLFEDLTCEIGGFLSKAKFIICHGYPSRR</sequence>
<gene>
    <name evidence="1" type="ORF">NARC_40155</name>
</gene>
<dbReference type="Proteomes" id="UP000315289">
    <property type="component" value="Unassembled WGS sequence"/>
</dbReference>
<dbReference type="EMBL" id="VOAH01000004">
    <property type="protein sequence ID" value="TVP41192.1"/>
    <property type="molecule type" value="Genomic_DNA"/>
</dbReference>